<proteinExistence type="inferred from homology"/>
<feature type="signal peptide" evidence="2">
    <location>
        <begin position="1"/>
        <end position="30"/>
    </location>
</feature>
<dbReference type="FunFam" id="3.20.80.10:FF:000002">
    <property type="entry name" value="Heme-binding protein 2"/>
    <property type="match status" value="1"/>
</dbReference>
<dbReference type="InterPro" id="IPR011256">
    <property type="entry name" value="Reg_factor_effector_dom_sf"/>
</dbReference>
<keyword evidence="2" id="KW-0732">Signal</keyword>
<dbReference type="Gene3D" id="3.20.80.10">
    <property type="entry name" value="Regulatory factor, effector binding domain"/>
    <property type="match status" value="1"/>
</dbReference>
<name>A0A3S1A2Q2_ELYCH</name>
<dbReference type="PANTHER" id="PTHR11220">
    <property type="entry name" value="HEME-BINDING PROTEIN-RELATED"/>
    <property type="match status" value="1"/>
</dbReference>
<evidence type="ECO:0000256" key="1">
    <source>
        <dbReference type="ARBA" id="ARBA00009817"/>
    </source>
</evidence>
<dbReference type="STRING" id="188477.A0A3S1A2Q2"/>
<keyword evidence="4" id="KW-1185">Reference proteome</keyword>
<evidence type="ECO:0000256" key="2">
    <source>
        <dbReference type="SAM" id="SignalP"/>
    </source>
</evidence>
<reference evidence="3 4" key="1">
    <citation type="submission" date="2019-01" db="EMBL/GenBank/DDBJ databases">
        <title>A draft genome assembly of the solar-powered sea slug Elysia chlorotica.</title>
        <authorList>
            <person name="Cai H."/>
            <person name="Li Q."/>
            <person name="Fang X."/>
            <person name="Li J."/>
            <person name="Curtis N.E."/>
            <person name="Altenburger A."/>
            <person name="Shibata T."/>
            <person name="Feng M."/>
            <person name="Maeda T."/>
            <person name="Schwartz J.A."/>
            <person name="Shigenobu S."/>
            <person name="Lundholm N."/>
            <person name="Nishiyama T."/>
            <person name="Yang H."/>
            <person name="Hasebe M."/>
            <person name="Li S."/>
            <person name="Pierce S.K."/>
            <person name="Wang J."/>
        </authorList>
    </citation>
    <scope>NUCLEOTIDE SEQUENCE [LARGE SCALE GENOMIC DNA]</scope>
    <source>
        <strain evidence="3">EC2010</strain>
        <tissue evidence="3">Whole organism of an adult</tissue>
    </source>
</reference>
<dbReference type="InterPro" id="IPR006917">
    <property type="entry name" value="SOUL_heme-bd"/>
</dbReference>
<dbReference type="AlphaFoldDB" id="A0A3S1A2Q2"/>
<evidence type="ECO:0008006" key="5">
    <source>
        <dbReference type="Google" id="ProtNLM"/>
    </source>
</evidence>
<accession>A0A3S1A2Q2</accession>
<evidence type="ECO:0000313" key="4">
    <source>
        <dbReference type="Proteomes" id="UP000271974"/>
    </source>
</evidence>
<dbReference type="Proteomes" id="UP000271974">
    <property type="component" value="Unassembled WGS sequence"/>
</dbReference>
<feature type="chain" id="PRO_5018594924" description="Heme-binding protein 2" evidence="2">
    <location>
        <begin position="31"/>
        <end position="235"/>
    </location>
</feature>
<sequence>MYGLRKGHATVLSTTKLVVLVLLYSSVASSLPNSHPLYFKNSRIDVDEVKTALTEKPDFCHNLECPEYKEINKTKDYEEREYVPTKWISTHLEGVDYSEAIRTMFLKLFDYIDGKNSRNEKIAMTAPVLNRVIPGAGPACKSNFTMFFYLSPSVTNPPEPNDKTVVLTSLPGQRVFTRYFGGFAKESDYVKNAEALGNALLKDSKNFDSSFFYTAGYDSPFKILFRHNEVWYVAK</sequence>
<dbReference type="EMBL" id="RQTK01000353">
    <property type="protein sequence ID" value="RUS81148.1"/>
    <property type="molecule type" value="Genomic_DNA"/>
</dbReference>
<comment type="caution">
    <text evidence="3">The sequence shown here is derived from an EMBL/GenBank/DDBJ whole genome shotgun (WGS) entry which is preliminary data.</text>
</comment>
<organism evidence="3 4">
    <name type="scientific">Elysia chlorotica</name>
    <name type="common">Eastern emerald elysia</name>
    <name type="synonym">Sea slug</name>
    <dbReference type="NCBI Taxonomy" id="188477"/>
    <lineage>
        <taxon>Eukaryota</taxon>
        <taxon>Metazoa</taxon>
        <taxon>Spiralia</taxon>
        <taxon>Lophotrochozoa</taxon>
        <taxon>Mollusca</taxon>
        <taxon>Gastropoda</taxon>
        <taxon>Heterobranchia</taxon>
        <taxon>Euthyneura</taxon>
        <taxon>Panpulmonata</taxon>
        <taxon>Sacoglossa</taxon>
        <taxon>Placobranchoidea</taxon>
        <taxon>Plakobranchidae</taxon>
        <taxon>Elysia</taxon>
    </lineage>
</organism>
<comment type="similarity">
    <text evidence="1">Belongs to the HEBP family.</text>
</comment>
<dbReference type="Pfam" id="PF04832">
    <property type="entry name" value="SOUL"/>
    <property type="match status" value="1"/>
</dbReference>
<protein>
    <recommendedName>
        <fullName evidence="5">Heme-binding protein 2</fullName>
    </recommendedName>
</protein>
<dbReference type="OrthoDB" id="6424451at2759"/>
<evidence type="ECO:0000313" key="3">
    <source>
        <dbReference type="EMBL" id="RUS81148.1"/>
    </source>
</evidence>
<dbReference type="PANTHER" id="PTHR11220:SF1">
    <property type="entry name" value="HEME-BINDING PROTEIN 2"/>
    <property type="match status" value="1"/>
</dbReference>
<dbReference type="SUPFAM" id="SSF55136">
    <property type="entry name" value="Probable bacterial effector-binding domain"/>
    <property type="match status" value="1"/>
</dbReference>
<gene>
    <name evidence="3" type="ORF">EGW08_011089</name>
</gene>